<evidence type="ECO:0000256" key="4">
    <source>
        <dbReference type="SAM" id="MobiDB-lite"/>
    </source>
</evidence>
<dbReference type="PROSITE" id="PS51388">
    <property type="entry name" value="GED"/>
    <property type="match status" value="1"/>
</dbReference>
<feature type="compositionally biased region" description="Basic and acidic residues" evidence="4">
    <location>
        <begin position="1408"/>
        <end position="1419"/>
    </location>
</feature>
<dbReference type="Pfam" id="PF01031">
    <property type="entry name" value="Dynamin_M"/>
    <property type="match status" value="1"/>
</dbReference>
<dbReference type="Pfam" id="PF00350">
    <property type="entry name" value="Dynamin_N"/>
    <property type="match status" value="1"/>
</dbReference>
<dbReference type="InterPro" id="IPR019762">
    <property type="entry name" value="Dynamin_GTPase_CS"/>
</dbReference>
<feature type="region of interest" description="Disordered" evidence="4">
    <location>
        <begin position="388"/>
        <end position="476"/>
    </location>
</feature>
<dbReference type="PANTHER" id="PTHR11566">
    <property type="entry name" value="DYNAMIN"/>
    <property type="match status" value="1"/>
</dbReference>
<dbReference type="PROSITE" id="PS00410">
    <property type="entry name" value="G_DYNAMIN_1"/>
    <property type="match status" value="1"/>
</dbReference>
<evidence type="ECO:0000256" key="2">
    <source>
        <dbReference type="ARBA" id="ARBA00023134"/>
    </source>
</evidence>
<evidence type="ECO:0000259" key="6">
    <source>
        <dbReference type="PROSITE" id="PS51388"/>
    </source>
</evidence>
<dbReference type="InterPro" id="IPR027417">
    <property type="entry name" value="P-loop_NTPase"/>
</dbReference>
<feature type="compositionally biased region" description="Polar residues" evidence="4">
    <location>
        <begin position="1345"/>
        <end position="1364"/>
    </location>
</feature>
<dbReference type="OrthoDB" id="5061070at2759"/>
<dbReference type="PANTHER" id="PTHR11566:SF21">
    <property type="entry name" value="DYNAMIN RELATED PROTEIN 1, ISOFORM A"/>
    <property type="match status" value="1"/>
</dbReference>
<dbReference type="GO" id="GO:0016020">
    <property type="term" value="C:membrane"/>
    <property type="evidence" value="ECO:0007669"/>
    <property type="project" value="TreeGrafter"/>
</dbReference>
<dbReference type="GO" id="GO:0003924">
    <property type="term" value="F:GTPase activity"/>
    <property type="evidence" value="ECO:0007669"/>
    <property type="project" value="InterPro"/>
</dbReference>
<dbReference type="InterPro" id="IPR045063">
    <property type="entry name" value="Dynamin_N"/>
</dbReference>
<dbReference type="GO" id="GO:0008017">
    <property type="term" value="F:microtubule binding"/>
    <property type="evidence" value="ECO:0007669"/>
    <property type="project" value="TreeGrafter"/>
</dbReference>
<evidence type="ECO:0000259" key="5">
    <source>
        <dbReference type="PROSITE" id="PS50994"/>
    </source>
</evidence>
<dbReference type="EMBL" id="CAMXCT030002269">
    <property type="protein sequence ID" value="CAL4784265.1"/>
    <property type="molecule type" value="Genomic_DNA"/>
</dbReference>
<keyword evidence="11" id="KW-1185">Reference proteome</keyword>
<organism evidence="8">
    <name type="scientific">Cladocopium goreaui</name>
    <dbReference type="NCBI Taxonomy" id="2562237"/>
    <lineage>
        <taxon>Eukaryota</taxon>
        <taxon>Sar</taxon>
        <taxon>Alveolata</taxon>
        <taxon>Dinophyceae</taxon>
        <taxon>Suessiales</taxon>
        <taxon>Symbiodiniaceae</taxon>
        <taxon>Cladocopium</taxon>
    </lineage>
</organism>
<feature type="compositionally biased region" description="Basic and acidic residues" evidence="4">
    <location>
        <begin position="20"/>
        <end position="29"/>
    </location>
</feature>
<keyword evidence="1 3" id="KW-0547">Nucleotide-binding</keyword>
<dbReference type="Gene3D" id="1.20.120.1240">
    <property type="entry name" value="Dynamin, middle domain"/>
    <property type="match status" value="1"/>
</dbReference>
<accession>A0A9P1CU40</accession>
<feature type="region of interest" description="Disordered" evidence="4">
    <location>
        <begin position="1"/>
        <end position="29"/>
    </location>
</feature>
<dbReference type="InterPro" id="IPR000375">
    <property type="entry name" value="Dynamin_stalk"/>
</dbReference>
<dbReference type="InterPro" id="IPR001401">
    <property type="entry name" value="Dynamin_GTPase"/>
</dbReference>
<dbReference type="SUPFAM" id="SSF52540">
    <property type="entry name" value="P-loop containing nucleoside triphosphate hydrolases"/>
    <property type="match status" value="1"/>
</dbReference>
<dbReference type="Gene3D" id="3.40.50.300">
    <property type="entry name" value="P-loop containing nucleotide triphosphate hydrolases"/>
    <property type="match status" value="1"/>
</dbReference>
<dbReference type="InterPro" id="IPR020850">
    <property type="entry name" value="GED_dom"/>
</dbReference>
<evidence type="ECO:0000313" key="11">
    <source>
        <dbReference type="Proteomes" id="UP001152797"/>
    </source>
</evidence>
<evidence type="ECO:0000256" key="3">
    <source>
        <dbReference type="RuleBase" id="RU003932"/>
    </source>
</evidence>
<feature type="compositionally biased region" description="Basic and acidic residues" evidence="4">
    <location>
        <begin position="1327"/>
        <end position="1339"/>
    </location>
</feature>
<name>A0A9P1CU40_9DINO</name>
<dbReference type="GO" id="GO:0015074">
    <property type="term" value="P:DNA integration"/>
    <property type="evidence" value="ECO:0007669"/>
    <property type="project" value="InterPro"/>
</dbReference>
<dbReference type="GO" id="GO:0003676">
    <property type="term" value="F:nucleic acid binding"/>
    <property type="evidence" value="ECO:0007669"/>
    <property type="project" value="InterPro"/>
</dbReference>
<feature type="compositionally biased region" description="Basic and acidic residues" evidence="4">
    <location>
        <begin position="424"/>
        <end position="452"/>
    </location>
</feature>
<feature type="domain" description="GED" evidence="6">
    <location>
        <begin position="1451"/>
        <end position="1553"/>
    </location>
</feature>
<evidence type="ECO:0000313" key="10">
    <source>
        <dbReference type="EMBL" id="CAL4784265.1"/>
    </source>
</evidence>
<protein>
    <submittedName>
        <fullName evidence="10">Dynamin-related protein DNM1</fullName>
    </submittedName>
</protein>
<dbReference type="InterPro" id="IPR003130">
    <property type="entry name" value="GED"/>
</dbReference>
<reference evidence="9" key="2">
    <citation type="submission" date="2024-04" db="EMBL/GenBank/DDBJ databases">
        <authorList>
            <person name="Chen Y."/>
            <person name="Shah S."/>
            <person name="Dougan E. K."/>
            <person name="Thang M."/>
            <person name="Chan C."/>
        </authorList>
    </citation>
    <scope>NUCLEOTIDE SEQUENCE [LARGE SCALE GENOMIC DNA]</scope>
</reference>
<comment type="caution">
    <text evidence="8">The sequence shown here is derived from an EMBL/GenBank/DDBJ whole genome shotgun (WGS) entry which is preliminary data.</text>
</comment>
<dbReference type="GO" id="GO:0005874">
    <property type="term" value="C:microtubule"/>
    <property type="evidence" value="ECO:0007669"/>
    <property type="project" value="TreeGrafter"/>
</dbReference>
<dbReference type="InterPro" id="IPR030381">
    <property type="entry name" value="G_DYNAMIN_dom"/>
</dbReference>
<evidence type="ECO:0000313" key="8">
    <source>
        <dbReference type="EMBL" id="CAI3996953.1"/>
    </source>
</evidence>
<feature type="region of interest" description="Disordered" evidence="4">
    <location>
        <begin position="1325"/>
        <end position="1364"/>
    </location>
</feature>
<proteinExistence type="inferred from homology"/>
<dbReference type="SMART" id="SM00053">
    <property type="entry name" value="DYNc"/>
    <property type="match status" value="1"/>
</dbReference>
<dbReference type="PROSITE" id="PS50994">
    <property type="entry name" value="INTEGRASE"/>
    <property type="match status" value="1"/>
</dbReference>
<reference evidence="8" key="1">
    <citation type="submission" date="2022-10" db="EMBL/GenBank/DDBJ databases">
        <authorList>
            <person name="Chen Y."/>
            <person name="Dougan E. K."/>
            <person name="Chan C."/>
            <person name="Rhodes N."/>
            <person name="Thang M."/>
        </authorList>
    </citation>
    <scope>NUCLEOTIDE SEQUENCE</scope>
</reference>
<dbReference type="PRINTS" id="PR00195">
    <property type="entry name" value="DYNAMIN"/>
</dbReference>
<sequence>MQDEESGRKPKLLRSPVSPTKEEIEEHEATGHTIHRTWCGHCMRARGLHERHPSEPEQGKDERGLPIISMDYFWMGRDSKNRPEVEPEGELPSLQVKDEYTGYMWCSVVPAKGADNYAVNFVIQCLEESGYRRLVLKSDNENSIKSLKEAVKKGIKTVEIVLEESKTGDSQANGACEVAVRETKRQIKAMKSSLEEKLGIQVRDRHPILAWVGRHADFMISRFRVGKDGRTPYERSRGRRWKRPSVTFGERVWFKPLKSYLEGPYDTMREGMFMGAHGRNGDALVMTKDGVIKGGSVKRMPEEKRWSTEDFDQMCGTPWKMRPQKPEDLDAPIAIAMPAIEPGVRLMPVPADRDSLPRNLYVKKADEPNELVLRDGPDDAVEMAADAAIGQPEGRVGPLVQPDPVRRPLEEEGSSPGGAAKRQKSPEKRGQKREGEESHREAQVAEREEARGSNDPAPPAQGSDAPAAQSQGSGQSDMVSVLEANMFHRLESKKEIYEISQLLCSMGISKSDVAEIYNPERFTSKANLFGLRPGFAVDLMVSKNSKGDHWDLSKDTDQRELRRLLKKEKPLFLVGSPPCGPFSPLQNLSKYKRTDEENQQILEEGRMHLKVAVDCELSTLAELTSGPSPDDTSNDQTESFVDETVSDYVDSVTGMPLDPVKVLEARKEEMKWVEKQQLWDVVPTTMCWEETNRDGTSMCVLNRVISYDKTTGVLDYEADPRHAEYIVKALNLEGCKPVSTPAEKQKIQDVIAAEEQPDLEPEQVSQYRSLTMRAAYLSMDRADLAEATKSLARHMQHPTEYAWGKLKRLGRYLSGHMRVVSKFRPQKMFNTIRVPMEKLIPIISQIRGAVQHAGLELDFDLPQIAVVGGQSVGKSSLLEALVGRVFLPTGSGVVTRRPLILQLIHGSAEFGEFDHLPGHRFLCFDEIRREIATETERLCGRQKAVSSTPIVLRVTSPKLITLTLVDLPGIARVPLGDQPEDIEQQIRQLIFDHIAKPNCLILAVAAANADLATADSLALAREVDPKGERTLGVLTKTDLASAASEAAQVLEGKIYPLALGFVAVMCKECFDQEVEEQFFSQHPVYKAVAHHCTVRHLAKQLNRILLEKICEVLPGIRTQAQRMCHEVESELQGYGEALHRQTAGEKGALLLSLFAKFAGRFDDTVEGRSAAPLEGTGQLLGRARIDFLFRDVFAKTIRAYDSFAGLSDDDIRTAIRNATGPRAKLFIPEAAFELLVRRQVAKLQAPSLQCAELVFDELQRVLLLSELPEFRRFVRLRDQIFAVVRDILRRCLEPTMAMIRDLVQIEMAYINTSHPDFIQAAALRGSAPRDPEEKAKVQEVEQGEESTASASTVTGEVTSNASGSNLGTGILSALFRRQTMGGRVQRPGPELATTPSPPSSPMPKSRQVRRDGYQERYQDVKLAPGGGPKLPPVPAIDPTATAPSDRERVEVHIIKKLIDNYLTLVKKNIADSVPKAIMFFLVSGAGVSADPGQVSSLKDAIQSECVTRLYKEELYDALLFEGDVESRRSACRAKLEGLRQVIQVTDQVRFHDAP</sequence>
<dbReference type="InterPro" id="IPR022812">
    <property type="entry name" value="Dynamin"/>
</dbReference>
<dbReference type="SMART" id="SM00302">
    <property type="entry name" value="GED"/>
    <property type="match status" value="1"/>
</dbReference>
<dbReference type="EMBL" id="CAMXCT010002269">
    <property type="protein sequence ID" value="CAI3996953.1"/>
    <property type="molecule type" value="Genomic_DNA"/>
</dbReference>
<feature type="domain" description="Integrase catalytic" evidence="5">
    <location>
        <begin position="52"/>
        <end position="240"/>
    </location>
</feature>
<dbReference type="PROSITE" id="PS51718">
    <property type="entry name" value="G_DYNAMIN_2"/>
    <property type="match status" value="1"/>
</dbReference>
<dbReference type="Gene3D" id="3.30.420.10">
    <property type="entry name" value="Ribonuclease H-like superfamily/Ribonuclease H"/>
    <property type="match status" value="1"/>
</dbReference>
<evidence type="ECO:0000313" key="9">
    <source>
        <dbReference type="EMBL" id="CAL1150328.1"/>
    </source>
</evidence>
<dbReference type="Proteomes" id="UP001152797">
    <property type="component" value="Unassembled WGS sequence"/>
</dbReference>
<feature type="domain" description="Dynamin-type G" evidence="7">
    <location>
        <begin position="858"/>
        <end position="1114"/>
    </location>
</feature>
<dbReference type="EMBL" id="CAMXCT020002269">
    <property type="protein sequence ID" value="CAL1150328.1"/>
    <property type="molecule type" value="Genomic_DNA"/>
</dbReference>
<dbReference type="Pfam" id="PF02212">
    <property type="entry name" value="GED"/>
    <property type="match status" value="1"/>
</dbReference>
<dbReference type="InterPro" id="IPR036397">
    <property type="entry name" value="RNaseH_sf"/>
</dbReference>
<feature type="region of interest" description="Disordered" evidence="4">
    <location>
        <begin position="1382"/>
        <end position="1444"/>
    </location>
</feature>
<evidence type="ECO:0000256" key="1">
    <source>
        <dbReference type="ARBA" id="ARBA00022741"/>
    </source>
</evidence>
<evidence type="ECO:0000259" key="7">
    <source>
        <dbReference type="PROSITE" id="PS51718"/>
    </source>
</evidence>
<comment type="similarity">
    <text evidence="3">Belongs to the TRAFAC class dynamin-like GTPase superfamily. Dynamin/Fzo/YdjA family.</text>
</comment>
<gene>
    <name evidence="8" type="ORF">C1SCF055_LOCUS23383</name>
</gene>
<dbReference type="GO" id="GO:0005737">
    <property type="term" value="C:cytoplasm"/>
    <property type="evidence" value="ECO:0007669"/>
    <property type="project" value="TreeGrafter"/>
</dbReference>
<dbReference type="GO" id="GO:0005525">
    <property type="term" value="F:GTP binding"/>
    <property type="evidence" value="ECO:0007669"/>
    <property type="project" value="UniProtKB-KW"/>
</dbReference>
<dbReference type="InterPro" id="IPR001584">
    <property type="entry name" value="Integrase_cat-core"/>
</dbReference>
<dbReference type="CDD" id="cd08771">
    <property type="entry name" value="DLP_1"/>
    <property type="match status" value="1"/>
</dbReference>
<keyword evidence="2 3" id="KW-0342">GTP-binding</keyword>